<evidence type="ECO:0000256" key="5">
    <source>
        <dbReference type="ARBA" id="ARBA00023125"/>
    </source>
</evidence>
<feature type="region of interest" description="Disordered" evidence="8">
    <location>
        <begin position="394"/>
        <end position="416"/>
    </location>
</feature>
<dbReference type="Pfam" id="PF00172">
    <property type="entry name" value="Zn_clus"/>
    <property type="match status" value="1"/>
</dbReference>
<dbReference type="PANTHER" id="PTHR47782:SF1">
    <property type="entry name" value="PYRIMIDINE PATHWAY REGULATORY PROTEIN 1"/>
    <property type="match status" value="1"/>
</dbReference>
<keyword evidence="7" id="KW-0539">Nucleus</keyword>
<dbReference type="GO" id="GO:0008270">
    <property type="term" value="F:zinc ion binding"/>
    <property type="evidence" value="ECO:0007669"/>
    <property type="project" value="InterPro"/>
</dbReference>
<dbReference type="GeneID" id="54481060"/>
<dbReference type="InterPro" id="IPR036864">
    <property type="entry name" value="Zn2-C6_fun-type_DNA-bd_sf"/>
</dbReference>
<dbReference type="CDD" id="cd00067">
    <property type="entry name" value="GAL4"/>
    <property type="match status" value="1"/>
</dbReference>
<accession>A0A6A6WLE3</accession>
<dbReference type="SUPFAM" id="SSF57701">
    <property type="entry name" value="Zn2/Cys6 DNA-binding domain"/>
    <property type="match status" value="1"/>
</dbReference>
<reference evidence="10" key="1">
    <citation type="journal article" date="2020" name="Stud. Mycol.">
        <title>101 Dothideomycetes genomes: a test case for predicting lifestyles and emergence of pathogens.</title>
        <authorList>
            <person name="Haridas S."/>
            <person name="Albert R."/>
            <person name="Binder M."/>
            <person name="Bloem J."/>
            <person name="Labutti K."/>
            <person name="Salamov A."/>
            <person name="Andreopoulos B."/>
            <person name="Baker S."/>
            <person name="Barry K."/>
            <person name="Bills G."/>
            <person name="Bluhm B."/>
            <person name="Cannon C."/>
            <person name="Castanera R."/>
            <person name="Culley D."/>
            <person name="Daum C."/>
            <person name="Ezra D."/>
            <person name="Gonzalez J."/>
            <person name="Henrissat B."/>
            <person name="Kuo A."/>
            <person name="Liang C."/>
            <person name="Lipzen A."/>
            <person name="Lutzoni F."/>
            <person name="Magnuson J."/>
            <person name="Mondo S."/>
            <person name="Nolan M."/>
            <person name="Ohm R."/>
            <person name="Pangilinan J."/>
            <person name="Park H.-J."/>
            <person name="Ramirez L."/>
            <person name="Alfaro M."/>
            <person name="Sun H."/>
            <person name="Tritt A."/>
            <person name="Yoshinaga Y."/>
            <person name="Zwiers L.-H."/>
            <person name="Turgeon B."/>
            <person name="Goodwin S."/>
            <person name="Spatafora J."/>
            <person name="Crous P."/>
            <person name="Grigoriev I."/>
        </authorList>
    </citation>
    <scope>NUCLEOTIDE SEQUENCE</scope>
    <source>
        <strain evidence="10">CBS 121739</strain>
    </source>
</reference>
<keyword evidence="5" id="KW-0238">DNA-binding</keyword>
<dbReference type="GO" id="GO:0045944">
    <property type="term" value="P:positive regulation of transcription by RNA polymerase II"/>
    <property type="evidence" value="ECO:0007669"/>
    <property type="project" value="TreeGrafter"/>
</dbReference>
<keyword evidence="11" id="KW-1185">Reference proteome</keyword>
<dbReference type="OrthoDB" id="25921at2759"/>
<feature type="compositionally biased region" description="Basic and acidic residues" evidence="8">
    <location>
        <begin position="111"/>
        <end position="129"/>
    </location>
</feature>
<evidence type="ECO:0000313" key="10">
    <source>
        <dbReference type="EMBL" id="KAF2763017.1"/>
    </source>
</evidence>
<dbReference type="SMART" id="SM00906">
    <property type="entry name" value="Fungal_trans"/>
    <property type="match status" value="1"/>
</dbReference>
<dbReference type="Gene3D" id="4.10.240.10">
    <property type="entry name" value="Zn(2)-C6 fungal-type DNA-binding domain"/>
    <property type="match status" value="1"/>
</dbReference>
<keyword evidence="4" id="KW-0805">Transcription regulation</keyword>
<dbReference type="InterPro" id="IPR001138">
    <property type="entry name" value="Zn2Cys6_DnaBD"/>
</dbReference>
<gene>
    <name evidence="10" type="ORF">EJ05DRAFT_23587</name>
</gene>
<dbReference type="GO" id="GO:0000981">
    <property type="term" value="F:DNA-binding transcription factor activity, RNA polymerase II-specific"/>
    <property type="evidence" value="ECO:0007669"/>
    <property type="project" value="InterPro"/>
</dbReference>
<feature type="domain" description="Zn(2)-C6 fungal-type" evidence="9">
    <location>
        <begin position="18"/>
        <end position="48"/>
    </location>
</feature>
<evidence type="ECO:0000256" key="4">
    <source>
        <dbReference type="ARBA" id="ARBA00023015"/>
    </source>
</evidence>
<feature type="compositionally biased region" description="Polar residues" evidence="8">
    <location>
        <begin position="403"/>
        <end position="416"/>
    </location>
</feature>
<comment type="subcellular location">
    <subcellularLocation>
        <location evidence="1">Nucleus</location>
    </subcellularLocation>
</comment>
<feature type="region of interest" description="Disordered" evidence="8">
    <location>
        <begin position="616"/>
        <end position="665"/>
    </location>
</feature>
<proteinExistence type="predicted"/>
<evidence type="ECO:0000256" key="7">
    <source>
        <dbReference type="ARBA" id="ARBA00023242"/>
    </source>
</evidence>
<name>A0A6A6WLE3_9PEZI</name>
<evidence type="ECO:0000256" key="1">
    <source>
        <dbReference type="ARBA" id="ARBA00004123"/>
    </source>
</evidence>
<dbReference type="GO" id="GO:0006351">
    <property type="term" value="P:DNA-templated transcription"/>
    <property type="evidence" value="ECO:0007669"/>
    <property type="project" value="InterPro"/>
</dbReference>
<organism evidence="10 11">
    <name type="scientific">Pseudovirgaria hyperparasitica</name>
    <dbReference type="NCBI Taxonomy" id="470096"/>
    <lineage>
        <taxon>Eukaryota</taxon>
        <taxon>Fungi</taxon>
        <taxon>Dikarya</taxon>
        <taxon>Ascomycota</taxon>
        <taxon>Pezizomycotina</taxon>
        <taxon>Dothideomycetes</taxon>
        <taxon>Dothideomycetes incertae sedis</taxon>
        <taxon>Acrospermales</taxon>
        <taxon>Acrospermaceae</taxon>
        <taxon>Pseudovirgaria</taxon>
    </lineage>
</organism>
<dbReference type="Pfam" id="PF04082">
    <property type="entry name" value="Fungal_trans"/>
    <property type="match status" value="1"/>
</dbReference>
<evidence type="ECO:0000256" key="8">
    <source>
        <dbReference type="SAM" id="MobiDB-lite"/>
    </source>
</evidence>
<dbReference type="GO" id="GO:0005634">
    <property type="term" value="C:nucleus"/>
    <property type="evidence" value="ECO:0007669"/>
    <property type="project" value="UniProtKB-SubCell"/>
</dbReference>
<dbReference type="SMART" id="SM00066">
    <property type="entry name" value="GAL4"/>
    <property type="match status" value="1"/>
</dbReference>
<dbReference type="InterPro" id="IPR052202">
    <property type="entry name" value="Yeast_MetPath_Reg"/>
</dbReference>
<evidence type="ECO:0000256" key="2">
    <source>
        <dbReference type="ARBA" id="ARBA00022723"/>
    </source>
</evidence>
<evidence type="ECO:0000256" key="6">
    <source>
        <dbReference type="ARBA" id="ARBA00023163"/>
    </source>
</evidence>
<dbReference type="CDD" id="cd12148">
    <property type="entry name" value="fungal_TF_MHR"/>
    <property type="match status" value="1"/>
</dbReference>
<dbReference type="PROSITE" id="PS50048">
    <property type="entry name" value="ZN2_CY6_FUNGAL_2"/>
    <property type="match status" value="1"/>
</dbReference>
<keyword evidence="3" id="KW-0862">Zinc</keyword>
<dbReference type="EMBL" id="ML996565">
    <property type="protein sequence ID" value="KAF2763017.1"/>
    <property type="molecule type" value="Genomic_DNA"/>
</dbReference>
<evidence type="ECO:0000259" key="9">
    <source>
        <dbReference type="PROSITE" id="PS50048"/>
    </source>
</evidence>
<dbReference type="GO" id="GO:0043565">
    <property type="term" value="F:sequence-specific DNA binding"/>
    <property type="evidence" value="ECO:0007669"/>
    <property type="project" value="TreeGrafter"/>
</dbReference>
<protein>
    <recommendedName>
        <fullName evidence="9">Zn(2)-C6 fungal-type domain-containing protein</fullName>
    </recommendedName>
</protein>
<dbReference type="AlphaFoldDB" id="A0A6A6WLE3"/>
<dbReference type="RefSeq" id="XP_033605468.1">
    <property type="nucleotide sequence ID" value="XM_033740006.1"/>
</dbReference>
<evidence type="ECO:0000313" key="11">
    <source>
        <dbReference type="Proteomes" id="UP000799437"/>
    </source>
</evidence>
<sequence>MQSPPAQVRKKTARIRLSCLRCQKRKIRCDGMLPACGSCARVGASCVDGDHLRGRDYPRALRNRVAWLESLLQSKGIDLSQAPRVEGETEDEINSSQQAHLPSEHISPGSVDHEDRSAIVSDNDPKLEPPNKAQSNAEDLTHQIGLVSLSNGSDPKYIGPSSGFFFAQMMLASLGHSFHKNRVDESAGSGESRAEDMYGGSFGLDLPVQLPPSMAQIAQISNTYFEVVHIQWPFLHRPTFVERANNALLDESKDPAATFETYMVLAISSLILTKRMRISLPTTGYFLKAMKLFNLIKVEGSIQGLQCLLLLQIYTLYNPSAQMNSWYLNYQCIAAAVDLGLQRNIKNHETLPRLVTQMRRRIFWCVYCFDRTLGTMAGRPIGLRDEAFDVPLPDDVDDEEMSGDSSTGVPTGGQTSSHMSTAIHLFKLARLNSEMKYVLHSISREPIAFALPNIPDIHAWQDSMIQRLQQWRLETPEIPYTKSLCELNYHTMMQVLLRPTPAIPRPKPAALETCYVSAVSAIRLLNSQYRNDSIIYQSSTLHSIVLSTLTMFYCIWGVPSIADTIKVDSVMTDVRSASNMLAAAGEHWPGAKRSSAFLDELGSIIVRRLVDGKSKTNASTLDSSAPQLSPAGSGTSSDTFGTLGQPAVSAPDPDQGQPPFEGDLGLYGQEWQAPSMLYDCDASMAGFGDQLDFSSMFEGQGLSNSSFDNLMEGMFDSDWMSMATNSYNGL</sequence>
<feature type="region of interest" description="Disordered" evidence="8">
    <location>
        <begin position="79"/>
        <end position="138"/>
    </location>
</feature>
<evidence type="ECO:0000256" key="3">
    <source>
        <dbReference type="ARBA" id="ARBA00022833"/>
    </source>
</evidence>
<dbReference type="Proteomes" id="UP000799437">
    <property type="component" value="Unassembled WGS sequence"/>
</dbReference>
<keyword evidence="2" id="KW-0479">Metal-binding</keyword>
<feature type="compositionally biased region" description="Polar residues" evidence="8">
    <location>
        <begin position="616"/>
        <end position="642"/>
    </location>
</feature>
<dbReference type="PANTHER" id="PTHR47782">
    <property type="entry name" value="ZN(II)2CYS6 TRANSCRIPTION FACTOR (EUROFUNG)-RELATED"/>
    <property type="match status" value="1"/>
</dbReference>
<dbReference type="InterPro" id="IPR007219">
    <property type="entry name" value="XnlR_reg_dom"/>
</dbReference>
<keyword evidence="6" id="KW-0804">Transcription</keyword>